<feature type="region of interest" description="Disordered" evidence="1">
    <location>
        <begin position="444"/>
        <end position="479"/>
    </location>
</feature>
<feature type="compositionally biased region" description="Basic residues" evidence="1">
    <location>
        <begin position="98"/>
        <end position="110"/>
    </location>
</feature>
<reference evidence="3" key="1">
    <citation type="journal article" date="2017" name="Nat. Microbiol.">
        <title>Global analysis of biosynthetic gene clusters reveals vast potential of secondary metabolite production in Penicillium species.</title>
        <authorList>
            <person name="Nielsen J.C."/>
            <person name="Grijseels S."/>
            <person name="Prigent S."/>
            <person name="Ji B."/>
            <person name="Dainat J."/>
            <person name="Nielsen K.F."/>
            <person name="Frisvad J.C."/>
            <person name="Workman M."/>
            <person name="Nielsen J."/>
        </authorList>
    </citation>
    <scope>NUCLEOTIDE SEQUENCE [LARGE SCALE GENOMIC DNA]</scope>
    <source>
        <strain evidence="3">IBT 24891</strain>
    </source>
</reference>
<feature type="compositionally biased region" description="Polar residues" evidence="1">
    <location>
        <begin position="398"/>
        <end position="418"/>
    </location>
</feature>
<proteinExistence type="predicted"/>
<accession>A0A1V6SRZ8</accession>
<gene>
    <name evidence="2" type="ORF">PENSTE_c023G03279</name>
</gene>
<dbReference type="OrthoDB" id="4369820at2759"/>
<dbReference type="STRING" id="303698.A0A1V6SRZ8"/>
<feature type="compositionally biased region" description="Basic residues" evidence="1">
    <location>
        <begin position="329"/>
        <end position="343"/>
    </location>
</feature>
<feature type="compositionally biased region" description="Polar residues" evidence="1">
    <location>
        <begin position="631"/>
        <end position="664"/>
    </location>
</feature>
<feature type="region of interest" description="Disordered" evidence="1">
    <location>
        <begin position="89"/>
        <end position="123"/>
    </location>
</feature>
<keyword evidence="3" id="KW-1185">Reference proteome</keyword>
<name>A0A1V6SRZ8_9EURO</name>
<sequence>MNDYRQLREDICEVIARLDDILNRIEADLSIEDRRVLLDSLSPLNISTINRLLSLKNQIEILELAEGSHPNTDSCLRSDIEKLSNNTATSFQSNTLSRKNHAQPSKKRGSSKQQSIESGASGPGAKKFSNYQLSIPQKLCENLAQCANRPECFWEKIGESPASMSAGLNSAFFEIYYERGDAELLEIYRRFKLRNFYLLAVDLDYHTGERWCRKASTELARELAQKQPSPDAKEADLKRCLDDYVRLGRKYDRWATELGGKGYLIALPLDITEREYTDRHFSESFPLAIRKLREGGIDRIVNEHGYDKLGDHISEQLRTRSWPSEPARRHLTKSARRNKRKREAKQDETMRSKKGPGAPHSPKRIRRHEVNCTRPIEFENICPPEEETPQETNENSRTDSSLSQSRPGSTVYSPTSCGNVEHSRDVCEHRSSCSLTPQESACEHTLTREGCSSSSETAYSKDEPSNISYGHVEDPTESPISLLDQPPLDPFLSSDFPHNLFDNSHDLLNDLIDLPSLDPFLASDFPHGHIDDPVVPPVDLLDRPSLDPFLASDFPHGHYVGPPAQSVDFSDRPALDPFPASNFSHGYIGNPPALQIDLLDREALDPFPESDFPHRSIKYPTELAHQSFIGTSSNRFSPEQPSSSGPIGSGNCQPKPPGNNSLVCGSNARPIDDPYTCTWDGFRRYRDLLENSPNCQTTISDNIQSESHKGTNCGPTPMVPVQF</sequence>
<evidence type="ECO:0000313" key="2">
    <source>
        <dbReference type="EMBL" id="OQE16668.1"/>
    </source>
</evidence>
<feature type="region of interest" description="Disordered" evidence="1">
    <location>
        <begin position="631"/>
        <end position="665"/>
    </location>
</feature>
<protein>
    <submittedName>
        <fullName evidence="2">Uncharacterized protein</fullName>
    </submittedName>
</protein>
<evidence type="ECO:0000313" key="3">
    <source>
        <dbReference type="Proteomes" id="UP000191285"/>
    </source>
</evidence>
<dbReference type="AlphaFoldDB" id="A0A1V6SRZ8"/>
<comment type="caution">
    <text evidence="2">The sequence shown here is derived from an EMBL/GenBank/DDBJ whole genome shotgun (WGS) entry which is preliminary data.</text>
</comment>
<evidence type="ECO:0000256" key="1">
    <source>
        <dbReference type="SAM" id="MobiDB-lite"/>
    </source>
</evidence>
<feature type="region of interest" description="Disordered" evidence="1">
    <location>
        <begin position="317"/>
        <end position="421"/>
    </location>
</feature>
<organism evidence="2 3">
    <name type="scientific">Penicillium steckii</name>
    <dbReference type="NCBI Taxonomy" id="303698"/>
    <lineage>
        <taxon>Eukaryota</taxon>
        <taxon>Fungi</taxon>
        <taxon>Dikarya</taxon>
        <taxon>Ascomycota</taxon>
        <taxon>Pezizomycotina</taxon>
        <taxon>Eurotiomycetes</taxon>
        <taxon>Eurotiomycetidae</taxon>
        <taxon>Eurotiales</taxon>
        <taxon>Aspergillaceae</taxon>
        <taxon>Penicillium</taxon>
    </lineage>
</organism>
<dbReference type="Proteomes" id="UP000191285">
    <property type="component" value="Unassembled WGS sequence"/>
</dbReference>
<dbReference type="EMBL" id="MLKD01000023">
    <property type="protein sequence ID" value="OQE16668.1"/>
    <property type="molecule type" value="Genomic_DNA"/>
</dbReference>